<sequence>MLRRLVVAGALLGMLPLLAACGGEEAPAVASVIPVSHRISADQAGPITAGTPYSAAALRQLFPDHRIDVIATADEDGVVNALTVFDDGLQVMMAIPAPGGRTIKAVHGSGLAVAGPNGERLGMSFRQIGVDRSACRVGTNAWAGMAVCQARGTRNVFLVFDNGGWNGPPNELAPAASLAQGQLQRIVWVPPSGA</sequence>
<dbReference type="AlphaFoldDB" id="A0A4R3LWL0"/>
<dbReference type="EMBL" id="SMAK01000016">
    <property type="protein sequence ID" value="TCT04139.1"/>
    <property type="molecule type" value="Genomic_DNA"/>
</dbReference>
<evidence type="ECO:0000256" key="1">
    <source>
        <dbReference type="SAM" id="SignalP"/>
    </source>
</evidence>
<dbReference type="Proteomes" id="UP000295678">
    <property type="component" value="Unassembled WGS sequence"/>
</dbReference>
<keyword evidence="3" id="KW-1185">Reference proteome</keyword>
<feature type="signal peptide" evidence="1">
    <location>
        <begin position="1"/>
        <end position="19"/>
    </location>
</feature>
<gene>
    <name evidence="2" type="ORF">EDC22_11615</name>
</gene>
<evidence type="ECO:0000313" key="3">
    <source>
        <dbReference type="Proteomes" id="UP000295678"/>
    </source>
</evidence>
<comment type="caution">
    <text evidence="2">The sequence shown here is derived from an EMBL/GenBank/DDBJ whole genome shotgun (WGS) entry which is preliminary data.</text>
</comment>
<dbReference type="Gene3D" id="2.60.460.10">
    <property type="entry name" value="protein yfey like domain"/>
    <property type="match status" value="1"/>
</dbReference>
<reference evidence="2 3" key="1">
    <citation type="submission" date="2019-03" db="EMBL/GenBank/DDBJ databases">
        <title>Genomic Encyclopedia of Type Strains, Phase IV (KMG-IV): sequencing the most valuable type-strain genomes for metagenomic binning, comparative biology and taxonomic classification.</title>
        <authorList>
            <person name="Goeker M."/>
        </authorList>
    </citation>
    <scope>NUCLEOTIDE SEQUENCE [LARGE SCALE GENOMIC DNA]</scope>
    <source>
        <strain evidence="2 3">DSM 19345</strain>
    </source>
</reference>
<accession>A0A4R3LWL0</accession>
<protein>
    <submittedName>
        <fullName evidence="2">Uncharacterized protein DUF1131</fullName>
    </submittedName>
</protein>
<dbReference type="Pfam" id="PF06572">
    <property type="entry name" value="DUF1131"/>
    <property type="match status" value="1"/>
</dbReference>
<dbReference type="InterPro" id="IPR010938">
    <property type="entry name" value="DUF1131"/>
</dbReference>
<name>A0A4R3LWL0_9HYPH</name>
<dbReference type="PROSITE" id="PS51257">
    <property type="entry name" value="PROKAR_LIPOPROTEIN"/>
    <property type="match status" value="1"/>
</dbReference>
<evidence type="ECO:0000313" key="2">
    <source>
        <dbReference type="EMBL" id="TCT04139.1"/>
    </source>
</evidence>
<feature type="chain" id="PRO_5020514242" evidence="1">
    <location>
        <begin position="20"/>
        <end position="194"/>
    </location>
</feature>
<organism evidence="2 3">
    <name type="scientific">Tepidamorphus gemmatus</name>
    <dbReference type="NCBI Taxonomy" id="747076"/>
    <lineage>
        <taxon>Bacteria</taxon>
        <taxon>Pseudomonadati</taxon>
        <taxon>Pseudomonadota</taxon>
        <taxon>Alphaproteobacteria</taxon>
        <taxon>Hyphomicrobiales</taxon>
        <taxon>Tepidamorphaceae</taxon>
        <taxon>Tepidamorphus</taxon>
    </lineage>
</organism>
<proteinExistence type="predicted"/>
<dbReference type="OrthoDB" id="7845475at2"/>
<dbReference type="InterPro" id="IPR038714">
    <property type="entry name" value="YfeY-like_sf"/>
</dbReference>
<keyword evidence="1" id="KW-0732">Signal</keyword>